<feature type="domain" description="HTH lysR-type" evidence="5">
    <location>
        <begin position="1"/>
        <end position="53"/>
    </location>
</feature>
<dbReference type="Gene3D" id="3.40.190.290">
    <property type="match status" value="1"/>
</dbReference>
<dbReference type="InterPro" id="IPR036390">
    <property type="entry name" value="WH_DNA-bd_sf"/>
</dbReference>
<evidence type="ECO:0000256" key="1">
    <source>
        <dbReference type="ARBA" id="ARBA00009437"/>
    </source>
</evidence>
<dbReference type="InterPro" id="IPR036388">
    <property type="entry name" value="WH-like_DNA-bd_sf"/>
</dbReference>
<dbReference type="Pfam" id="PF00126">
    <property type="entry name" value="HTH_1"/>
    <property type="match status" value="1"/>
</dbReference>
<reference evidence="7" key="1">
    <citation type="journal article" date="2019" name="ISME J.">
        <title>Evolution in action: habitat transition from sediment to the pelagial leads to genome streamlining in Methylophilaceae.</title>
        <authorList>
            <person name="Salcher M."/>
            <person name="Schaefle D."/>
            <person name="Kaspar M."/>
            <person name="Neuenschwander S.M."/>
            <person name="Ghai R."/>
        </authorList>
    </citation>
    <scope>NUCLEOTIDE SEQUENCE [LARGE SCALE GENOMIC DNA]</scope>
    <source>
        <strain evidence="7">MMS-M-51</strain>
    </source>
</reference>
<dbReference type="SUPFAM" id="SSF46785">
    <property type="entry name" value="Winged helix' DNA-binding domain"/>
    <property type="match status" value="1"/>
</dbReference>
<dbReference type="InterPro" id="IPR005119">
    <property type="entry name" value="LysR_subst-bd"/>
</dbReference>
<dbReference type="OrthoDB" id="8705920at2"/>
<protein>
    <submittedName>
        <fullName evidence="6">LysR family transcriptional regulator</fullName>
    </submittedName>
</protein>
<keyword evidence="4" id="KW-0804">Transcription</keyword>
<evidence type="ECO:0000313" key="6">
    <source>
        <dbReference type="EMBL" id="QDC45452.1"/>
    </source>
</evidence>
<evidence type="ECO:0000256" key="3">
    <source>
        <dbReference type="ARBA" id="ARBA00023125"/>
    </source>
</evidence>
<dbReference type="GO" id="GO:0003700">
    <property type="term" value="F:DNA-binding transcription factor activity"/>
    <property type="evidence" value="ECO:0007669"/>
    <property type="project" value="InterPro"/>
</dbReference>
<dbReference type="CDD" id="cd08422">
    <property type="entry name" value="PBP2_CrgA_like"/>
    <property type="match status" value="1"/>
</dbReference>
<evidence type="ECO:0000313" key="7">
    <source>
        <dbReference type="Proteomes" id="UP000311008"/>
    </source>
</evidence>
<evidence type="ECO:0000256" key="4">
    <source>
        <dbReference type="ARBA" id="ARBA00023163"/>
    </source>
</evidence>
<dbReference type="Gene3D" id="1.10.10.10">
    <property type="entry name" value="Winged helix-like DNA-binding domain superfamily/Winged helix DNA-binding domain"/>
    <property type="match status" value="1"/>
</dbReference>
<dbReference type="EMBL" id="CP040946">
    <property type="protein sequence ID" value="QDC45452.1"/>
    <property type="molecule type" value="Genomic_DNA"/>
</dbReference>
<dbReference type="GO" id="GO:0043565">
    <property type="term" value="F:sequence-specific DNA binding"/>
    <property type="evidence" value="ECO:0007669"/>
    <property type="project" value="TreeGrafter"/>
</dbReference>
<dbReference type="Proteomes" id="UP000311008">
    <property type="component" value="Chromosome"/>
</dbReference>
<keyword evidence="7" id="KW-1185">Reference proteome</keyword>
<dbReference type="PROSITE" id="PS50931">
    <property type="entry name" value="HTH_LYSR"/>
    <property type="match status" value="1"/>
</dbReference>
<evidence type="ECO:0000256" key="2">
    <source>
        <dbReference type="ARBA" id="ARBA00023015"/>
    </source>
</evidence>
<gene>
    <name evidence="6" type="ORF">FIU01_11670</name>
</gene>
<dbReference type="PANTHER" id="PTHR30537">
    <property type="entry name" value="HTH-TYPE TRANSCRIPTIONAL REGULATOR"/>
    <property type="match status" value="1"/>
</dbReference>
<dbReference type="AlphaFoldDB" id="A0A5B8CVX8"/>
<accession>A0A5B8CVX8</accession>
<keyword evidence="2" id="KW-0805">Transcription regulation</keyword>
<sequence>MQFFVEVVKHGNFTNAARTLGISKQLVSRRIIALEARVGARLLLRTTRKLSATETGKVFFQRAQQILQAIRDAELEISNRSDELRGLLKISVPLSYANLRLAPALIAFMQAHPLVEIWLDADNRHVDMISEGYDMVIRVTDQPEEGMVARKLEDAAMRYCCSPDYQQRFGTPSSPQALTTHACLTHRASEWLFRSHDQIFRIPIQARLKSNHGEVLRDAAVAGLGITGLPAFYVLDDLQSGKLVEVLTAYRIEQAGIYAMYPYHKQVSSNTLALIAHLQAWFQASNAT</sequence>
<organism evidence="6 7">
    <name type="scientific">Methylophilus medardicus</name>
    <dbReference type="NCBI Taxonomy" id="2588534"/>
    <lineage>
        <taxon>Bacteria</taxon>
        <taxon>Pseudomonadati</taxon>
        <taxon>Pseudomonadota</taxon>
        <taxon>Betaproteobacteria</taxon>
        <taxon>Nitrosomonadales</taxon>
        <taxon>Methylophilaceae</taxon>
        <taxon>Methylophilus</taxon>
    </lineage>
</organism>
<dbReference type="GO" id="GO:0006351">
    <property type="term" value="P:DNA-templated transcription"/>
    <property type="evidence" value="ECO:0007669"/>
    <property type="project" value="TreeGrafter"/>
</dbReference>
<dbReference type="InterPro" id="IPR000847">
    <property type="entry name" value="LysR_HTH_N"/>
</dbReference>
<evidence type="ECO:0000259" key="5">
    <source>
        <dbReference type="PROSITE" id="PS50931"/>
    </source>
</evidence>
<name>A0A5B8CVX8_9PROT</name>
<dbReference type="FunFam" id="1.10.10.10:FF:000001">
    <property type="entry name" value="LysR family transcriptional regulator"/>
    <property type="match status" value="1"/>
</dbReference>
<dbReference type="PANTHER" id="PTHR30537:SF35">
    <property type="entry name" value="TRANSCRIPTIONAL REGULATORY PROTEIN"/>
    <property type="match status" value="1"/>
</dbReference>
<dbReference type="InterPro" id="IPR058163">
    <property type="entry name" value="LysR-type_TF_proteobact-type"/>
</dbReference>
<dbReference type="SUPFAM" id="SSF53850">
    <property type="entry name" value="Periplasmic binding protein-like II"/>
    <property type="match status" value="1"/>
</dbReference>
<proteinExistence type="inferred from homology"/>
<dbReference type="KEGG" id="mmec:FIU01_11670"/>
<dbReference type="Pfam" id="PF03466">
    <property type="entry name" value="LysR_substrate"/>
    <property type="match status" value="1"/>
</dbReference>
<comment type="similarity">
    <text evidence="1">Belongs to the LysR transcriptional regulatory family.</text>
</comment>
<keyword evidence="3" id="KW-0238">DNA-binding</keyword>